<comment type="caution">
    <text evidence="2">The sequence shown here is derived from an EMBL/GenBank/DDBJ whole genome shotgun (WGS) entry which is preliminary data.</text>
</comment>
<feature type="compositionally biased region" description="Basic and acidic residues" evidence="1">
    <location>
        <begin position="142"/>
        <end position="156"/>
    </location>
</feature>
<sequence>MNSASLKAPAPVRDVDVRGFVYALEPVHQRQQWRMDKLMASLARAQQALVETEARMSEVLGMHDEQARKAGQALVQRMDPGAHRVALGFLSHLRNQWRELDVQRKEQLAERDRLRKECMALQLRLDGMTQHKEDALSQYADEVRQRNSNEQDRDWLARSAAARGRTAEPSQ</sequence>
<evidence type="ECO:0000313" key="2">
    <source>
        <dbReference type="EMBL" id="TWD85738.1"/>
    </source>
</evidence>
<feature type="region of interest" description="Disordered" evidence="1">
    <location>
        <begin position="142"/>
        <end position="171"/>
    </location>
</feature>
<dbReference type="Proteomes" id="UP000319722">
    <property type="component" value="Unassembled WGS sequence"/>
</dbReference>
<protein>
    <recommendedName>
        <fullName evidence="4">Flagellar FliJ protein</fullName>
    </recommendedName>
</protein>
<dbReference type="AlphaFoldDB" id="A0A561C3L0"/>
<dbReference type="EMBL" id="VIVL01000005">
    <property type="protein sequence ID" value="TWD85738.1"/>
    <property type="molecule type" value="Genomic_DNA"/>
</dbReference>
<evidence type="ECO:0008006" key="4">
    <source>
        <dbReference type="Google" id="ProtNLM"/>
    </source>
</evidence>
<evidence type="ECO:0000313" key="3">
    <source>
        <dbReference type="Proteomes" id="UP000319722"/>
    </source>
</evidence>
<gene>
    <name evidence="2" type="ORF">FB547_105250</name>
</gene>
<dbReference type="Gene3D" id="1.10.287.1700">
    <property type="match status" value="1"/>
</dbReference>
<organism evidence="2 3">
    <name type="scientific">Variovorax beijingensis</name>
    <dbReference type="NCBI Taxonomy" id="2496117"/>
    <lineage>
        <taxon>Bacteria</taxon>
        <taxon>Pseudomonadati</taxon>
        <taxon>Pseudomonadota</taxon>
        <taxon>Betaproteobacteria</taxon>
        <taxon>Burkholderiales</taxon>
        <taxon>Comamonadaceae</taxon>
        <taxon>Variovorax</taxon>
    </lineage>
</organism>
<proteinExistence type="predicted"/>
<evidence type="ECO:0000256" key="1">
    <source>
        <dbReference type="SAM" id="MobiDB-lite"/>
    </source>
</evidence>
<dbReference type="InterPro" id="IPR053716">
    <property type="entry name" value="Flag_assembly_chemotaxis_eff"/>
</dbReference>
<accession>A0A561C3L0</accession>
<name>A0A561C3L0_9BURK</name>
<reference evidence="2 3" key="1">
    <citation type="submission" date="2019-06" db="EMBL/GenBank/DDBJ databases">
        <title>Sorghum-associated microbial communities from plants grown in Nebraska, USA.</title>
        <authorList>
            <person name="Schachtman D."/>
        </authorList>
    </citation>
    <scope>NUCLEOTIDE SEQUENCE [LARGE SCALE GENOMIC DNA]</scope>
    <source>
        <strain evidence="2 3">T529</strain>
    </source>
</reference>